<name>A0ABU8YGQ4_9CYAN</name>
<sequence>MSWTIALCEARITALERCSTNVLAKSPNFFARKQQRAHQLRRNYQQLEWQLQQLQQLLGLLGLGRMLWRRRDRPLR</sequence>
<reference evidence="2 3" key="1">
    <citation type="journal article" date="2020" name="Harmful Algae">
        <title>Molecular and morphological characterization of a novel dihydroanatoxin-a producing Microcoleus species (cyanobacteria) from the Russian River, California, USA.</title>
        <authorList>
            <person name="Conklin K.Y."/>
            <person name="Stancheva R."/>
            <person name="Otten T.G."/>
            <person name="Fadness R."/>
            <person name="Boyer G.L."/>
            <person name="Read B."/>
            <person name="Zhang X."/>
            <person name="Sheath R.G."/>
        </authorList>
    </citation>
    <scope>NUCLEOTIDE SEQUENCE [LARGE SCALE GENOMIC DNA]</scope>
    <source>
        <strain evidence="2 3">PTRS2</strain>
    </source>
</reference>
<dbReference type="RefSeq" id="WP_340541204.1">
    <property type="nucleotide sequence ID" value="NZ_JBBLXS010000011.1"/>
</dbReference>
<comment type="caution">
    <text evidence="2">The sequence shown here is derived from an EMBL/GenBank/DDBJ whole genome shotgun (WGS) entry which is preliminary data.</text>
</comment>
<protein>
    <submittedName>
        <fullName evidence="2">Uncharacterized protein</fullName>
    </submittedName>
</protein>
<evidence type="ECO:0000313" key="2">
    <source>
        <dbReference type="EMBL" id="MEK0183541.1"/>
    </source>
</evidence>
<evidence type="ECO:0000313" key="3">
    <source>
        <dbReference type="Proteomes" id="UP001384579"/>
    </source>
</evidence>
<feature type="coiled-coil region" evidence="1">
    <location>
        <begin position="30"/>
        <end position="57"/>
    </location>
</feature>
<keyword evidence="1" id="KW-0175">Coiled coil</keyword>
<dbReference type="Proteomes" id="UP001384579">
    <property type="component" value="Unassembled WGS sequence"/>
</dbReference>
<gene>
    <name evidence="2" type="ORF">WMG39_01615</name>
</gene>
<keyword evidence="3" id="KW-1185">Reference proteome</keyword>
<accession>A0ABU8YGQ4</accession>
<proteinExistence type="predicted"/>
<evidence type="ECO:0000256" key="1">
    <source>
        <dbReference type="SAM" id="Coils"/>
    </source>
</evidence>
<dbReference type="EMBL" id="JBBLXS010000011">
    <property type="protein sequence ID" value="MEK0183541.1"/>
    <property type="molecule type" value="Genomic_DNA"/>
</dbReference>
<organism evidence="2 3">
    <name type="scientific">Microcoleus anatoxicus PTRS2</name>
    <dbReference type="NCBI Taxonomy" id="2705321"/>
    <lineage>
        <taxon>Bacteria</taxon>
        <taxon>Bacillati</taxon>
        <taxon>Cyanobacteriota</taxon>
        <taxon>Cyanophyceae</taxon>
        <taxon>Oscillatoriophycideae</taxon>
        <taxon>Oscillatoriales</taxon>
        <taxon>Microcoleaceae</taxon>
        <taxon>Microcoleus</taxon>
        <taxon>Microcoleus anatoxicus</taxon>
    </lineage>
</organism>